<evidence type="ECO:0000313" key="3">
    <source>
        <dbReference type="EMBL" id="QDO94000.1"/>
    </source>
</evidence>
<keyword evidence="3" id="KW-0808">Transferase</keyword>
<dbReference type="PANTHER" id="PTHR34220:SF7">
    <property type="entry name" value="SENSOR HISTIDINE KINASE YPDA"/>
    <property type="match status" value="1"/>
</dbReference>
<dbReference type="Gene3D" id="3.30.565.10">
    <property type="entry name" value="Histidine kinase-like ATPase, C-terminal domain"/>
    <property type="match status" value="1"/>
</dbReference>
<dbReference type="InterPro" id="IPR036890">
    <property type="entry name" value="HATPase_C_sf"/>
</dbReference>
<keyword evidence="4" id="KW-1185">Reference proteome</keyword>
<dbReference type="InterPro" id="IPR010559">
    <property type="entry name" value="Sig_transdc_His_kin_internal"/>
</dbReference>
<dbReference type="Proteomes" id="UP000319209">
    <property type="component" value="Chromosome"/>
</dbReference>
<feature type="transmembrane region" description="Helical" evidence="1">
    <location>
        <begin position="118"/>
        <end position="138"/>
    </location>
</feature>
<keyword evidence="1" id="KW-0472">Membrane</keyword>
<feature type="domain" description="Signal transduction histidine kinase internal region" evidence="2">
    <location>
        <begin position="166"/>
        <end position="243"/>
    </location>
</feature>
<evidence type="ECO:0000259" key="2">
    <source>
        <dbReference type="Pfam" id="PF06580"/>
    </source>
</evidence>
<dbReference type="RefSeq" id="WP_143380889.1">
    <property type="nucleotide sequence ID" value="NZ_CP041637.1"/>
</dbReference>
<name>A0A516GRL0_9FLAO</name>
<feature type="transmembrane region" description="Helical" evidence="1">
    <location>
        <begin position="12"/>
        <end position="33"/>
    </location>
</feature>
<dbReference type="EMBL" id="CP041637">
    <property type="protein sequence ID" value="QDO94000.1"/>
    <property type="molecule type" value="Genomic_DNA"/>
</dbReference>
<reference evidence="3 4" key="1">
    <citation type="submission" date="2019-07" db="EMBL/GenBank/DDBJ databases">
        <title>Genome sequencing for Formosa sp. PS13.</title>
        <authorList>
            <person name="Park S.-J."/>
        </authorList>
    </citation>
    <scope>NUCLEOTIDE SEQUENCE [LARGE SCALE GENOMIC DNA]</scope>
    <source>
        <strain evidence="3 4">PS13</strain>
    </source>
</reference>
<sequence length="356" mass="41265">MLTPHFILKQLGRLGLHILFWCGVLLFYTYFFGSGSSDMSYVLSFSLFLMPITIATTYVFIYKLIPDYLMLKKYALFGLYSLYTFIISAYLIVLSIFYGLIYLSHFEYNNMAPVSQNLLFVMIGVYLVTTVVSAFKLLKLNLKQVENTSKLEHKILETQLKLKEQELQHLKMQIHPHFLFNTLNTMYGFSLKKADETPEMILKLSNLLDYLLYQIDKPFVLLTDEINHLQDYIALESLRFNKTLNINFNIENISATTKIAPMLFLPFIENSFKHGVLKQGVLDIKIDLSFKEHMIYFYIENTSAPTSAPQSGIGLENIKKRLDMLYNNAYSLSILNTYGTFKVRLTLKTEDAFANQ</sequence>
<feature type="transmembrane region" description="Helical" evidence="1">
    <location>
        <begin position="74"/>
        <end position="98"/>
    </location>
</feature>
<dbReference type="InterPro" id="IPR050640">
    <property type="entry name" value="Bact_2-comp_sensor_kinase"/>
</dbReference>
<dbReference type="SUPFAM" id="SSF55874">
    <property type="entry name" value="ATPase domain of HSP90 chaperone/DNA topoisomerase II/histidine kinase"/>
    <property type="match status" value="1"/>
</dbReference>
<protein>
    <submittedName>
        <fullName evidence="3">Histidine kinase</fullName>
    </submittedName>
</protein>
<keyword evidence="3" id="KW-0418">Kinase</keyword>
<dbReference type="PANTHER" id="PTHR34220">
    <property type="entry name" value="SENSOR HISTIDINE KINASE YPDA"/>
    <property type="match status" value="1"/>
</dbReference>
<keyword evidence="1" id="KW-1133">Transmembrane helix</keyword>
<dbReference type="AlphaFoldDB" id="A0A516GRL0"/>
<dbReference type="GO" id="GO:0000155">
    <property type="term" value="F:phosphorelay sensor kinase activity"/>
    <property type="evidence" value="ECO:0007669"/>
    <property type="project" value="InterPro"/>
</dbReference>
<proteinExistence type="predicted"/>
<dbReference type="GO" id="GO:0016020">
    <property type="term" value="C:membrane"/>
    <property type="evidence" value="ECO:0007669"/>
    <property type="project" value="InterPro"/>
</dbReference>
<organism evidence="3 4">
    <name type="scientific">Formosa sediminum</name>
    <dbReference type="NCBI Taxonomy" id="2594004"/>
    <lineage>
        <taxon>Bacteria</taxon>
        <taxon>Pseudomonadati</taxon>
        <taxon>Bacteroidota</taxon>
        <taxon>Flavobacteriia</taxon>
        <taxon>Flavobacteriales</taxon>
        <taxon>Flavobacteriaceae</taxon>
        <taxon>Formosa</taxon>
    </lineage>
</organism>
<accession>A0A516GRL0</accession>
<dbReference type="OrthoDB" id="9809908at2"/>
<dbReference type="KEGG" id="fop:FNB79_08390"/>
<dbReference type="Pfam" id="PF06580">
    <property type="entry name" value="His_kinase"/>
    <property type="match status" value="1"/>
</dbReference>
<gene>
    <name evidence="3" type="ORF">FNB79_08390</name>
</gene>
<feature type="transmembrane region" description="Helical" evidence="1">
    <location>
        <begin position="39"/>
        <end position="62"/>
    </location>
</feature>
<evidence type="ECO:0000256" key="1">
    <source>
        <dbReference type="SAM" id="Phobius"/>
    </source>
</evidence>
<keyword evidence="1" id="KW-0812">Transmembrane</keyword>
<evidence type="ECO:0000313" key="4">
    <source>
        <dbReference type="Proteomes" id="UP000319209"/>
    </source>
</evidence>